<accession>A0A397NJR3</accession>
<keyword evidence="1" id="KW-0732">Signal</keyword>
<dbReference type="Proteomes" id="UP000266568">
    <property type="component" value="Unassembled WGS sequence"/>
</dbReference>
<comment type="caution">
    <text evidence="2">The sequence shown here is derived from an EMBL/GenBank/DDBJ whole genome shotgun (WGS) entry which is preliminary data.</text>
</comment>
<dbReference type="EMBL" id="QXDC01000004">
    <property type="protein sequence ID" value="RIA37776.1"/>
    <property type="molecule type" value="Genomic_DNA"/>
</dbReference>
<reference evidence="2 3" key="1">
    <citation type="submission" date="2018-08" db="EMBL/GenBank/DDBJ databases">
        <title>Genomic Encyclopedia of Type Strains, Phase IV (KMG-IV): sequencing the most valuable type-strain genomes for metagenomic binning, comparative biology and taxonomic classification.</title>
        <authorList>
            <person name="Goeker M."/>
        </authorList>
    </citation>
    <scope>NUCLEOTIDE SEQUENCE [LARGE SCALE GENOMIC DNA]</scope>
    <source>
        <strain evidence="2 3">DSM 25527</strain>
    </source>
</reference>
<name>A0A397NJR3_9SPHN</name>
<evidence type="ECO:0000256" key="1">
    <source>
        <dbReference type="SAM" id="SignalP"/>
    </source>
</evidence>
<sequence length="64" mass="6884">MRALLPLLLLAAPAAAADPPPHSGVVKERTAPEPSDVALVAMAAAGLFLARRAMRRRFDKHRED</sequence>
<protein>
    <submittedName>
        <fullName evidence="2">Putative secreted protein with PEP-CTERM sorting signal</fullName>
    </submittedName>
</protein>
<feature type="signal peptide" evidence="1">
    <location>
        <begin position="1"/>
        <end position="16"/>
    </location>
</feature>
<dbReference type="RefSeq" id="WP_119037038.1">
    <property type="nucleotide sequence ID" value="NZ_QXDC01000004.1"/>
</dbReference>
<feature type="chain" id="PRO_5017252497" evidence="1">
    <location>
        <begin position="17"/>
        <end position="64"/>
    </location>
</feature>
<proteinExistence type="predicted"/>
<evidence type="ECO:0000313" key="3">
    <source>
        <dbReference type="Proteomes" id="UP000266568"/>
    </source>
</evidence>
<organism evidence="2 3">
    <name type="scientific">Hephaestia caeni</name>
    <dbReference type="NCBI Taxonomy" id="645617"/>
    <lineage>
        <taxon>Bacteria</taxon>
        <taxon>Pseudomonadati</taxon>
        <taxon>Pseudomonadota</taxon>
        <taxon>Alphaproteobacteria</taxon>
        <taxon>Sphingomonadales</taxon>
        <taxon>Sphingomonadaceae</taxon>
        <taxon>Hephaestia</taxon>
    </lineage>
</organism>
<evidence type="ECO:0000313" key="2">
    <source>
        <dbReference type="EMBL" id="RIA37776.1"/>
    </source>
</evidence>
<keyword evidence="3" id="KW-1185">Reference proteome</keyword>
<gene>
    <name evidence="2" type="ORF">DFR49_3664</name>
</gene>
<dbReference type="AlphaFoldDB" id="A0A397NJR3"/>